<sequence length="84" mass="8947">VVGLDQEPTGALALHGDLEEQVRVVPGNVCSVDDVARALDQSGARTCFHLAGQSMIDPNGRSPFSRRSSSTRRFSGSPTCQLHP</sequence>
<organism evidence="2">
    <name type="scientific">marine metagenome</name>
    <dbReference type="NCBI Taxonomy" id="408172"/>
    <lineage>
        <taxon>unclassified sequences</taxon>
        <taxon>metagenomes</taxon>
        <taxon>ecological metagenomes</taxon>
    </lineage>
</organism>
<dbReference type="AlphaFoldDB" id="A0A381Y8F6"/>
<feature type="region of interest" description="Disordered" evidence="1">
    <location>
        <begin position="58"/>
        <end position="84"/>
    </location>
</feature>
<feature type="compositionally biased region" description="Low complexity" evidence="1">
    <location>
        <begin position="60"/>
        <end position="84"/>
    </location>
</feature>
<reference evidence="2" key="1">
    <citation type="submission" date="2018-05" db="EMBL/GenBank/DDBJ databases">
        <authorList>
            <person name="Lanie J.A."/>
            <person name="Ng W.-L."/>
            <person name="Kazmierczak K.M."/>
            <person name="Andrzejewski T.M."/>
            <person name="Davidsen T.M."/>
            <person name="Wayne K.J."/>
            <person name="Tettelin H."/>
            <person name="Glass J.I."/>
            <person name="Rusch D."/>
            <person name="Podicherti R."/>
            <person name="Tsui H.-C.T."/>
            <person name="Winkler M.E."/>
        </authorList>
    </citation>
    <scope>NUCLEOTIDE SEQUENCE</scope>
</reference>
<dbReference type="SUPFAM" id="SSF51735">
    <property type="entry name" value="NAD(P)-binding Rossmann-fold domains"/>
    <property type="match status" value="1"/>
</dbReference>
<dbReference type="Gene3D" id="3.40.50.720">
    <property type="entry name" value="NAD(P)-binding Rossmann-like Domain"/>
    <property type="match status" value="1"/>
</dbReference>
<evidence type="ECO:0008006" key="3">
    <source>
        <dbReference type="Google" id="ProtNLM"/>
    </source>
</evidence>
<name>A0A381Y8F6_9ZZZZ</name>
<proteinExistence type="predicted"/>
<dbReference type="InterPro" id="IPR036291">
    <property type="entry name" value="NAD(P)-bd_dom_sf"/>
</dbReference>
<protein>
    <recommendedName>
        <fullName evidence="3">NAD(P)-binding domain-containing protein</fullName>
    </recommendedName>
</protein>
<dbReference type="EMBL" id="UINC01017516">
    <property type="protein sequence ID" value="SVA72697.1"/>
    <property type="molecule type" value="Genomic_DNA"/>
</dbReference>
<evidence type="ECO:0000313" key="2">
    <source>
        <dbReference type="EMBL" id="SVA72697.1"/>
    </source>
</evidence>
<feature type="non-terminal residue" evidence="2">
    <location>
        <position position="1"/>
    </location>
</feature>
<gene>
    <name evidence="2" type="ORF">METZ01_LOCUS125551</name>
</gene>
<evidence type="ECO:0000256" key="1">
    <source>
        <dbReference type="SAM" id="MobiDB-lite"/>
    </source>
</evidence>
<accession>A0A381Y8F6</accession>